<dbReference type="AlphaFoldDB" id="A0A6B3NN64"/>
<comment type="caution">
    <text evidence="2">The sequence shown here is derived from an EMBL/GenBank/DDBJ whole genome shotgun (WGS) entry which is preliminary data.</text>
</comment>
<proteinExistence type="predicted"/>
<dbReference type="EMBL" id="JAAHFQ010001203">
    <property type="protein sequence ID" value="NER32365.1"/>
    <property type="molecule type" value="Genomic_DNA"/>
</dbReference>
<dbReference type="InterPro" id="IPR007345">
    <property type="entry name" value="Polysacch_pyruvyl_Trfase"/>
</dbReference>
<sequence length="195" mass="23150">MFHLVNMPLFSLKLNPKQNILYLCRQDRELHQEFLPAALGIPNLVIQDWVAYQWTYRDLGKLVELRKLPVSINEIGKLLLREGWQRGLANPLEWVSRQKWERFHPYVENFNDLYNPAMHRFSWSIMHAGFYQLLQNRLIITNRLHGHIICAILGMPHIFLPNAYHKNQSFYETWSHQLVSCKFVKSAQELKAAVQ</sequence>
<name>A0A6B3NN64_9CYAN</name>
<dbReference type="Pfam" id="PF04230">
    <property type="entry name" value="PS_pyruv_trans"/>
    <property type="match status" value="1"/>
</dbReference>
<organism evidence="2">
    <name type="scientific">Symploca sp. SIO1C4</name>
    <dbReference type="NCBI Taxonomy" id="2607765"/>
    <lineage>
        <taxon>Bacteria</taxon>
        <taxon>Bacillati</taxon>
        <taxon>Cyanobacteriota</taxon>
        <taxon>Cyanophyceae</taxon>
        <taxon>Coleofasciculales</taxon>
        <taxon>Coleofasciculaceae</taxon>
        <taxon>Symploca</taxon>
    </lineage>
</organism>
<feature type="domain" description="Polysaccharide pyruvyl transferase" evidence="1">
    <location>
        <begin position="111"/>
        <end position="162"/>
    </location>
</feature>
<protein>
    <recommendedName>
        <fullName evidence="1">Polysaccharide pyruvyl transferase domain-containing protein</fullName>
    </recommendedName>
</protein>
<gene>
    <name evidence="2" type="ORF">F6J89_33415</name>
</gene>
<evidence type="ECO:0000259" key="1">
    <source>
        <dbReference type="Pfam" id="PF04230"/>
    </source>
</evidence>
<accession>A0A6B3NN64</accession>
<evidence type="ECO:0000313" key="2">
    <source>
        <dbReference type="EMBL" id="NER32365.1"/>
    </source>
</evidence>
<reference evidence="2" key="1">
    <citation type="submission" date="2019-11" db="EMBL/GenBank/DDBJ databases">
        <title>Genomic insights into an expanded diversity of filamentous marine cyanobacteria reveals the extraordinary biosynthetic potential of Moorea and Okeania.</title>
        <authorList>
            <person name="Ferreira Leao T."/>
            <person name="Wang M."/>
            <person name="Moss N."/>
            <person name="Da Silva R."/>
            <person name="Sanders J."/>
            <person name="Nurk S."/>
            <person name="Gurevich A."/>
            <person name="Humphrey G."/>
            <person name="Reher R."/>
            <person name="Zhu Q."/>
            <person name="Belda-Ferre P."/>
            <person name="Glukhov E."/>
            <person name="Rex R."/>
            <person name="Dorrestein P.C."/>
            <person name="Knight R."/>
            <person name="Pevzner P."/>
            <person name="Gerwick W.H."/>
            <person name="Gerwick L."/>
        </authorList>
    </citation>
    <scope>NUCLEOTIDE SEQUENCE</scope>
    <source>
        <strain evidence="2">SIO1C4</strain>
    </source>
</reference>